<dbReference type="RefSeq" id="WP_344247321.1">
    <property type="nucleotide sequence ID" value="NZ_BAAAHH010000060.1"/>
</dbReference>
<accession>A0ABP4CH38</accession>
<protein>
    <submittedName>
        <fullName evidence="1">Uncharacterized protein</fullName>
    </submittedName>
</protein>
<reference evidence="2" key="1">
    <citation type="journal article" date="2019" name="Int. J. Syst. Evol. Microbiol.">
        <title>The Global Catalogue of Microorganisms (GCM) 10K type strain sequencing project: providing services to taxonomists for standard genome sequencing and annotation.</title>
        <authorList>
            <consortium name="The Broad Institute Genomics Platform"/>
            <consortium name="The Broad Institute Genome Sequencing Center for Infectious Disease"/>
            <person name="Wu L."/>
            <person name="Ma J."/>
        </authorList>
    </citation>
    <scope>NUCLEOTIDE SEQUENCE [LARGE SCALE GENOMIC DNA]</scope>
    <source>
        <strain evidence="2">JCM 10696</strain>
    </source>
</reference>
<comment type="caution">
    <text evidence="1">The sequence shown here is derived from an EMBL/GenBank/DDBJ whole genome shotgun (WGS) entry which is preliminary data.</text>
</comment>
<sequence length="57" mass="6452">MKIRLTGTETEVEQAAELIGGLFTVLETSRLYPRRDSQLVSLYIEAELPDRTEGQVK</sequence>
<name>A0ABP4CH38_9ACTN</name>
<evidence type="ECO:0000313" key="1">
    <source>
        <dbReference type="EMBL" id="GAA0968925.1"/>
    </source>
</evidence>
<gene>
    <name evidence="1" type="ORF">GCM10009550_75070</name>
</gene>
<dbReference type="EMBL" id="BAAAHH010000060">
    <property type="protein sequence ID" value="GAA0968925.1"/>
    <property type="molecule type" value="Genomic_DNA"/>
</dbReference>
<proteinExistence type="predicted"/>
<evidence type="ECO:0000313" key="2">
    <source>
        <dbReference type="Proteomes" id="UP001500665"/>
    </source>
</evidence>
<keyword evidence="2" id="KW-1185">Reference proteome</keyword>
<organism evidence="1 2">
    <name type="scientific">Actinocorallia libanotica</name>
    <dbReference type="NCBI Taxonomy" id="46162"/>
    <lineage>
        <taxon>Bacteria</taxon>
        <taxon>Bacillati</taxon>
        <taxon>Actinomycetota</taxon>
        <taxon>Actinomycetes</taxon>
        <taxon>Streptosporangiales</taxon>
        <taxon>Thermomonosporaceae</taxon>
        <taxon>Actinocorallia</taxon>
    </lineage>
</organism>
<dbReference type="Proteomes" id="UP001500665">
    <property type="component" value="Unassembled WGS sequence"/>
</dbReference>